<dbReference type="Gene3D" id="1.10.260.40">
    <property type="entry name" value="lambda repressor-like DNA-binding domains"/>
    <property type="match status" value="1"/>
</dbReference>
<dbReference type="InterPro" id="IPR011990">
    <property type="entry name" value="TPR-like_helical_dom_sf"/>
</dbReference>
<dbReference type="RefSeq" id="WP_189554342.1">
    <property type="nucleotide sequence ID" value="NZ_BMTP01000020.1"/>
</dbReference>
<dbReference type="Proteomes" id="UP000636661">
    <property type="component" value="Unassembled WGS sequence"/>
</dbReference>
<feature type="domain" description="HTH cro/C1-type" evidence="2">
    <location>
        <begin position="19"/>
        <end position="74"/>
    </location>
</feature>
<dbReference type="Pfam" id="PF13560">
    <property type="entry name" value="HTH_31"/>
    <property type="match status" value="1"/>
</dbReference>
<dbReference type="CDD" id="cd00093">
    <property type="entry name" value="HTH_XRE"/>
    <property type="match status" value="1"/>
</dbReference>
<evidence type="ECO:0000313" key="3">
    <source>
        <dbReference type="EMBL" id="GGU62540.1"/>
    </source>
</evidence>
<evidence type="ECO:0000259" key="2">
    <source>
        <dbReference type="PROSITE" id="PS50943"/>
    </source>
</evidence>
<accession>A0A918M729</accession>
<evidence type="ECO:0000313" key="4">
    <source>
        <dbReference type="Proteomes" id="UP000636661"/>
    </source>
</evidence>
<reference evidence="3" key="1">
    <citation type="journal article" date="2014" name="Int. J. Syst. Evol. Microbiol.">
        <title>Complete genome sequence of Corynebacterium casei LMG S-19264T (=DSM 44701T), isolated from a smear-ripened cheese.</title>
        <authorList>
            <consortium name="US DOE Joint Genome Institute (JGI-PGF)"/>
            <person name="Walter F."/>
            <person name="Albersmeier A."/>
            <person name="Kalinowski J."/>
            <person name="Ruckert C."/>
        </authorList>
    </citation>
    <scope>NUCLEOTIDE SEQUENCE</scope>
    <source>
        <strain evidence="3">JCM 4391</strain>
    </source>
</reference>
<comment type="caution">
    <text evidence="3">The sequence shown here is derived from an EMBL/GenBank/DDBJ whole genome shotgun (WGS) entry which is preliminary data.</text>
</comment>
<name>A0A918M729_9ACTN</name>
<protein>
    <submittedName>
        <fullName evidence="3">Transcriptional regulator</fullName>
    </submittedName>
</protein>
<dbReference type="PROSITE" id="PS50943">
    <property type="entry name" value="HTH_CROC1"/>
    <property type="match status" value="1"/>
</dbReference>
<gene>
    <name evidence="3" type="ORF">GCM10010274_59170</name>
</gene>
<dbReference type="SUPFAM" id="SSF48452">
    <property type="entry name" value="TPR-like"/>
    <property type="match status" value="1"/>
</dbReference>
<dbReference type="GO" id="GO:0003677">
    <property type="term" value="F:DNA binding"/>
    <property type="evidence" value="ECO:0007669"/>
    <property type="project" value="InterPro"/>
</dbReference>
<dbReference type="InterPro" id="IPR010982">
    <property type="entry name" value="Lambda_DNA-bd_dom_sf"/>
</dbReference>
<organism evidence="3 4">
    <name type="scientific">Streptomyces lavendofoliae</name>
    <dbReference type="NCBI Taxonomy" id="67314"/>
    <lineage>
        <taxon>Bacteria</taxon>
        <taxon>Bacillati</taxon>
        <taxon>Actinomycetota</taxon>
        <taxon>Actinomycetes</taxon>
        <taxon>Kitasatosporales</taxon>
        <taxon>Streptomycetaceae</taxon>
        <taxon>Streptomyces</taxon>
    </lineage>
</organism>
<dbReference type="Gene3D" id="1.25.40.10">
    <property type="entry name" value="Tetratricopeptide repeat domain"/>
    <property type="match status" value="1"/>
</dbReference>
<sequence>MKPKGQEVDPKDRAFGMHVQRLRKDRGLTQKQLATLMEKTDSWMSQVERGVQPVERMDVLQGLADALGVSVQQLRPGAPLPSDAASGTPTAVYKSNDLDEARRLISGHPAIGTLLGAVRPTPSKSLEELEAAVDEMWELTHAGEFADVSARLTDLLPDLEQTVRIVDQERSSAAYLLLARTYQALAAAFVRQDQADAAWVAADRAIWAAERSGDPLHVGAGVFRMVQAFVRLRQLQQAEHAAQTAIAPLEELDKQGGLTVEGVSVLGSLHLALALVQARSHNRAKAREEIEKARTLAQRIRQDRNDFNLEFGITNVEIQAVSTAVDLGDAGEALDIGLAVNADALSPERQGRLFMDLGRAYAQRRNVGEAVACLLQAEKLIPETVRTHVAARKAIKELVLVEGARATPELVALAERSDALE</sequence>
<evidence type="ECO:0000256" key="1">
    <source>
        <dbReference type="SAM" id="Coils"/>
    </source>
</evidence>
<dbReference type="InterPro" id="IPR001387">
    <property type="entry name" value="Cro/C1-type_HTH"/>
</dbReference>
<dbReference type="SMART" id="SM00530">
    <property type="entry name" value="HTH_XRE"/>
    <property type="match status" value="1"/>
</dbReference>
<feature type="coiled-coil region" evidence="1">
    <location>
        <begin position="283"/>
        <end position="310"/>
    </location>
</feature>
<keyword evidence="1" id="KW-0175">Coiled coil</keyword>
<keyword evidence="4" id="KW-1185">Reference proteome</keyword>
<dbReference type="AlphaFoldDB" id="A0A918M729"/>
<dbReference type="SUPFAM" id="SSF47413">
    <property type="entry name" value="lambda repressor-like DNA-binding domains"/>
    <property type="match status" value="1"/>
</dbReference>
<proteinExistence type="predicted"/>
<reference evidence="3" key="2">
    <citation type="submission" date="2020-09" db="EMBL/GenBank/DDBJ databases">
        <authorList>
            <person name="Sun Q."/>
            <person name="Ohkuma M."/>
        </authorList>
    </citation>
    <scope>NUCLEOTIDE SEQUENCE</scope>
    <source>
        <strain evidence="3">JCM 4391</strain>
    </source>
</reference>
<dbReference type="EMBL" id="BMTP01000020">
    <property type="protein sequence ID" value="GGU62540.1"/>
    <property type="molecule type" value="Genomic_DNA"/>
</dbReference>